<comment type="similarity">
    <text evidence="1">Belongs to the DinB family.</text>
</comment>
<evidence type="ECO:0000256" key="2">
    <source>
        <dbReference type="ARBA" id="ARBA00022723"/>
    </source>
</evidence>
<reference evidence="3 4" key="1">
    <citation type="submission" date="2023-08" db="EMBL/GenBank/DDBJ databases">
        <title>Implementing the SeqCode for naming new Mesorhizobium species isolated from Vachellia karroo root nodules.</title>
        <authorList>
            <person name="Van Lill M."/>
        </authorList>
    </citation>
    <scope>NUCLEOTIDE SEQUENCE [LARGE SCALE GENOMIC DNA]</scope>
    <source>
        <strain evidence="3 4">VK4B</strain>
    </source>
</reference>
<keyword evidence="2" id="KW-0479">Metal-binding</keyword>
<dbReference type="Proteomes" id="UP001276564">
    <property type="component" value="Unassembled WGS sequence"/>
</dbReference>
<name>A0ABU5AUE2_9HYPH</name>
<dbReference type="EMBL" id="JAVIIP010000016">
    <property type="protein sequence ID" value="MDX8540831.1"/>
    <property type="molecule type" value="Genomic_DNA"/>
</dbReference>
<keyword evidence="4" id="KW-1185">Reference proteome</keyword>
<evidence type="ECO:0000313" key="3">
    <source>
        <dbReference type="EMBL" id="MDX8540831.1"/>
    </source>
</evidence>
<organism evidence="3 4">
    <name type="scientific">Mesorhizobium abyssinicae</name>
    <dbReference type="NCBI Taxonomy" id="1209958"/>
    <lineage>
        <taxon>Bacteria</taxon>
        <taxon>Pseudomonadati</taxon>
        <taxon>Pseudomonadota</taxon>
        <taxon>Alphaproteobacteria</taxon>
        <taxon>Hyphomicrobiales</taxon>
        <taxon>Phyllobacteriaceae</taxon>
        <taxon>Mesorhizobium</taxon>
    </lineage>
</organism>
<protein>
    <submittedName>
        <fullName evidence="3">DinB family protein</fullName>
    </submittedName>
</protein>
<dbReference type="InterPro" id="IPR007837">
    <property type="entry name" value="DinB"/>
</dbReference>
<dbReference type="SUPFAM" id="SSF109854">
    <property type="entry name" value="DinB/YfiT-like putative metalloenzymes"/>
    <property type="match status" value="1"/>
</dbReference>
<evidence type="ECO:0000313" key="4">
    <source>
        <dbReference type="Proteomes" id="UP001276564"/>
    </source>
</evidence>
<dbReference type="PANTHER" id="PTHR37302:SF1">
    <property type="entry name" value="PROTEIN DINB"/>
    <property type="match status" value="1"/>
</dbReference>
<gene>
    <name evidence="3" type="ORF">RFM23_24755</name>
</gene>
<dbReference type="Gene3D" id="1.20.120.450">
    <property type="entry name" value="dinb family like domain"/>
    <property type="match status" value="1"/>
</dbReference>
<sequence length="176" mass="19834">MSALDLLRSLFAYQAWAHDELLEKLAHLDPDAHAKERHAAIRLLNHNLVVSKIFAAHLSGTQHGFASDNTEETPSLDTLHCDVAAMDRWYRDYLQTVSPNLLAEPMPFAFTDGDKAMMSRQEMLTHVVIHGGYHRGEIGRILAQIAVTPPWDTFAVYLHRTEPSRRLQKVSEPAGL</sequence>
<dbReference type="InterPro" id="IPR034660">
    <property type="entry name" value="DinB/YfiT-like"/>
</dbReference>
<dbReference type="Pfam" id="PF05163">
    <property type="entry name" value="DinB"/>
    <property type="match status" value="1"/>
</dbReference>
<proteinExistence type="inferred from homology"/>
<dbReference type="PANTHER" id="PTHR37302">
    <property type="entry name" value="SLR1116 PROTEIN"/>
    <property type="match status" value="1"/>
</dbReference>
<comment type="caution">
    <text evidence="3">The sequence shown here is derived from an EMBL/GenBank/DDBJ whole genome shotgun (WGS) entry which is preliminary data.</text>
</comment>
<evidence type="ECO:0000256" key="1">
    <source>
        <dbReference type="ARBA" id="ARBA00008635"/>
    </source>
</evidence>
<dbReference type="RefSeq" id="WP_320321633.1">
    <property type="nucleotide sequence ID" value="NZ_JAVIIP010000016.1"/>
</dbReference>
<accession>A0ABU5AUE2</accession>